<evidence type="ECO:0000256" key="1">
    <source>
        <dbReference type="SAM" id="Phobius"/>
    </source>
</evidence>
<feature type="transmembrane region" description="Helical" evidence="1">
    <location>
        <begin position="33"/>
        <end position="52"/>
    </location>
</feature>
<feature type="chain" id="PRO_5047177932" evidence="2">
    <location>
        <begin position="24"/>
        <end position="118"/>
    </location>
</feature>
<keyword evidence="1" id="KW-1133">Transmembrane helix</keyword>
<keyword evidence="4" id="KW-1185">Reference proteome</keyword>
<name>A0ABT8C1S9_9VIBR</name>
<dbReference type="RefSeq" id="WP_170882785.1">
    <property type="nucleotide sequence ID" value="NZ_JABEYA020000006.1"/>
</dbReference>
<gene>
    <name evidence="3" type="ORF">QWZ16_23525</name>
</gene>
<proteinExistence type="predicted"/>
<organism evidence="3 4">
    <name type="scientific">Vibrio ostreicida</name>
    <dbReference type="NCBI Taxonomy" id="526588"/>
    <lineage>
        <taxon>Bacteria</taxon>
        <taxon>Pseudomonadati</taxon>
        <taxon>Pseudomonadota</taxon>
        <taxon>Gammaproteobacteria</taxon>
        <taxon>Vibrionales</taxon>
        <taxon>Vibrionaceae</taxon>
        <taxon>Vibrio</taxon>
    </lineage>
</organism>
<reference evidence="4" key="1">
    <citation type="journal article" date="2019" name="Int. J. Syst. Evol. Microbiol.">
        <title>The Global Catalogue of Microorganisms (GCM) 10K type strain sequencing project: providing services to taxonomists for standard genome sequencing and annotation.</title>
        <authorList>
            <consortium name="The Broad Institute Genomics Platform"/>
            <consortium name="The Broad Institute Genome Sequencing Center for Infectious Disease"/>
            <person name="Wu L."/>
            <person name="Ma J."/>
        </authorList>
    </citation>
    <scope>NUCLEOTIDE SEQUENCE [LARGE SCALE GENOMIC DNA]</scope>
    <source>
        <strain evidence="4">CECT 7398</strain>
    </source>
</reference>
<dbReference type="EMBL" id="JAUFQC010000027">
    <property type="protein sequence ID" value="MDN3612574.1"/>
    <property type="molecule type" value="Genomic_DNA"/>
</dbReference>
<keyword evidence="2" id="KW-0732">Signal</keyword>
<keyword evidence="1" id="KW-0812">Transmembrane</keyword>
<comment type="caution">
    <text evidence="3">The sequence shown here is derived from an EMBL/GenBank/DDBJ whole genome shotgun (WGS) entry which is preliminary data.</text>
</comment>
<evidence type="ECO:0000313" key="3">
    <source>
        <dbReference type="EMBL" id="MDN3612574.1"/>
    </source>
</evidence>
<evidence type="ECO:0000313" key="4">
    <source>
        <dbReference type="Proteomes" id="UP001238540"/>
    </source>
</evidence>
<accession>A0ABT8C1S9</accession>
<dbReference type="Proteomes" id="UP001238540">
    <property type="component" value="Unassembled WGS sequence"/>
</dbReference>
<protein>
    <submittedName>
        <fullName evidence="3">Uncharacterized protein</fullName>
    </submittedName>
</protein>
<feature type="signal peptide" evidence="2">
    <location>
        <begin position="1"/>
        <end position="23"/>
    </location>
</feature>
<sequence>MINKLKFVVPLSILMLGSAFLNASNTYGYEVEQAITFVSTLTAYIAIVALFAKWRDASIFSPTFIKYYSFLFIAITVLEAVYPAYIYRDQTLPPDYWTMFSIQLLLNLFIVKVINERN</sequence>
<feature type="transmembrane region" description="Helical" evidence="1">
    <location>
        <begin position="64"/>
        <end position="84"/>
    </location>
</feature>
<evidence type="ECO:0000256" key="2">
    <source>
        <dbReference type="SAM" id="SignalP"/>
    </source>
</evidence>
<keyword evidence="1" id="KW-0472">Membrane</keyword>
<feature type="transmembrane region" description="Helical" evidence="1">
    <location>
        <begin position="96"/>
        <end position="114"/>
    </location>
</feature>